<proteinExistence type="predicted"/>
<dbReference type="HOGENOM" id="CLU_3228818_0_0_9"/>
<name>G9YGY1_9FIRM</name>
<dbReference type="STRING" id="861450.HMPREF0080_00901"/>
<dbReference type="Proteomes" id="UP000005481">
    <property type="component" value="Unassembled WGS sequence"/>
</dbReference>
<dbReference type="EMBL" id="AGCJ01000030">
    <property type="protein sequence ID" value="EHM41679.1"/>
    <property type="molecule type" value="Genomic_DNA"/>
</dbReference>
<comment type="caution">
    <text evidence="1">The sequence shown here is derived from an EMBL/GenBank/DDBJ whole genome shotgun (WGS) entry which is preliminary data.</text>
</comment>
<gene>
    <name evidence="1" type="ORF">HMPREF0080_00901</name>
</gene>
<dbReference type="AlphaFoldDB" id="G9YGY1"/>
<protein>
    <submittedName>
        <fullName evidence="1">Uncharacterized protein</fullName>
    </submittedName>
</protein>
<keyword evidence="2" id="KW-1185">Reference proteome</keyword>
<sequence>MQIRNNELFPEIIRAVSQAMLNGRYKTFSDNRKTLPRIYGMIL</sequence>
<accession>G9YGY1</accession>
<evidence type="ECO:0000313" key="2">
    <source>
        <dbReference type="Proteomes" id="UP000005481"/>
    </source>
</evidence>
<reference evidence="1 2" key="1">
    <citation type="submission" date="2011-08" db="EMBL/GenBank/DDBJ databases">
        <authorList>
            <person name="Weinstock G."/>
            <person name="Sodergren E."/>
            <person name="Clifton S."/>
            <person name="Fulton L."/>
            <person name="Fulton B."/>
            <person name="Courtney L."/>
            <person name="Fronick C."/>
            <person name="Harrison M."/>
            <person name="Strong C."/>
            <person name="Farmer C."/>
            <person name="Delahaunty K."/>
            <person name="Markovic C."/>
            <person name="Hall O."/>
            <person name="Minx P."/>
            <person name="Tomlinson C."/>
            <person name="Mitreva M."/>
            <person name="Hou S."/>
            <person name="Chen J."/>
            <person name="Wollam A."/>
            <person name="Pepin K.H."/>
            <person name="Johnson M."/>
            <person name="Bhonagiri V."/>
            <person name="Zhang X."/>
            <person name="Suruliraj S."/>
            <person name="Warren W."/>
            <person name="Chinwalla A."/>
            <person name="Mardis E.R."/>
            <person name="Wilson R.K."/>
        </authorList>
    </citation>
    <scope>NUCLEOTIDE SEQUENCE [LARGE SCALE GENOMIC DNA]</scope>
    <source>
        <strain evidence="1 2">F0357</strain>
    </source>
</reference>
<evidence type="ECO:0000313" key="1">
    <source>
        <dbReference type="EMBL" id="EHM41679.1"/>
    </source>
</evidence>
<organism evidence="1 2">
    <name type="scientific">Anaeroglobus geminatus F0357</name>
    <dbReference type="NCBI Taxonomy" id="861450"/>
    <lineage>
        <taxon>Bacteria</taxon>
        <taxon>Bacillati</taxon>
        <taxon>Bacillota</taxon>
        <taxon>Negativicutes</taxon>
        <taxon>Veillonellales</taxon>
        <taxon>Veillonellaceae</taxon>
        <taxon>Anaeroglobus</taxon>
    </lineage>
</organism>